<dbReference type="AlphaFoldDB" id="A0A844AYZ4"/>
<dbReference type="EMBL" id="WIXK01000005">
    <property type="protein sequence ID" value="MQY43161.1"/>
    <property type="molecule type" value="Genomic_DNA"/>
</dbReference>
<evidence type="ECO:0008006" key="3">
    <source>
        <dbReference type="Google" id="ProtNLM"/>
    </source>
</evidence>
<gene>
    <name evidence="1" type="ORF">GG681_10965</name>
</gene>
<dbReference type="Proteomes" id="UP000436694">
    <property type="component" value="Unassembled WGS sequence"/>
</dbReference>
<reference evidence="1 2" key="1">
    <citation type="submission" date="2019-10" db="EMBL/GenBank/DDBJ databases">
        <title>Epibacterium sp. nov., isolated from seawater.</title>
        <authorList>
            <person name="Zhang X."/>
            <person name="Li N."/>
        </authorList>
    </citation>
    <scope>NUCLEOTIDE SEQUENCE [LARGE SCALE GENOMIC DNA]</scope>
    <source>
        <strain evidence="1 2">SM1969</strain>
    </source>
</reference>
<proteinExistence type="predicted"/>
<dbReference type="SUPFAM" id="SSF56935">
    <property type="entry name" value="Porins"/>
    <property type="match status" value="1"/>
</dbReference>
<sequence length="389" mass="42428">MNSRILLSTFLGAIIPYEVLSQETGTAKQTLSLGLEISSFNEETLDEDGTQVFAPLHYTFSNQRFDFGVKTAFLHGERKSSHSGGAGSVSSLSDTAVSASYRAFAGDVEWLGGRRATLALNTDINLPTGQEQLSGSEKNAVFDGFIVDHDRYGEGLNFGIGLSSTITLDSQTLLGFGFSYNIRGDYSPDGDQPDQELAPGNHKVASIQLLRSTPQYQWNLGYRVIDEDVTKVNGVATYDRATSHEIFASGAYAINDIWSIRSSASLSTRGADSLRDATTGALVQAERDDNGDSSYFSVGVSKRLSERDTLSLDLSRRYRAANDFDESNFSFAPSLERKEIRLGYQRSLNAQTILEGSLGYFEVEEGTILGFSGPKYEGFTLSIGVSHEF</sequence>
<evidence type="ECO:0000313" key="1">
    <source>
        <dbReference type="EMBL" id="MQY43161.1"/>
    </source>
</evidence>
<protein>
    <recommendedName>
        <fullName evidence="3">Beta-barrel porin 2</fullName>
    </recommendedName>
</protein>
<keyword evidence="2" id="KW-1185">Reference proteome</keyword>
<evidence type="ECO:0000313" key="2">
    <source>
        <dbReference type="Proteomes" id="UP000436694"/>
    </source>
</evidence>
<dbReference type="RefSeq" id="WP_153548055.1">
    <property type="nucleotide sequence ID" value="NZ_WIXK01000005.1"/>
</dbReference>
<accession>A0A844AYZ4</accession>
<organism evidence="1 2">
    <name type="scientific">Tritonibacter aquimaris</name>
    <dbReference type="NCBI Taxonomy" id="2663379"/>
    <lineage>
        <taxon>Bacteria</taxon>
        <taxon>Pseudomonadati</taxon>
        <taxon>Pseudomonadota</taxon>
        <taxon>Alphaproteobacteria</taxon>
        <taxon>Rhodobacterales</taxon>
        <taxon>Paracoccaceae</taxon>
        <taxon>Tritonibacter</taxon>
    </lineage>
</organism>
<name>A0A844AYZ4_9RHOB</name>
<comment type="caution">
    <text evidence="1">The sequence shown here is derived from an EMBL/GenBank/DDBJ whole genome shotgun (WGS) entry which is preliminary data.</text>
</comment>